<feature type="domain" description="Metallo-beta-lactamase" evidence="8">
    <location>
        <begin position="15"/>
        <end position="174"/>
    </location>
</feature>
<evidence type="ECO:0000256" key="2">
    <source>
        <dbReference type="ARBA" id="ARBA00004963"/>
    </source>
</evidence>
<dbReference type="EMBL" id="JABGBO010000003">
    <property type="protein sequence ID" value="NOL49252.1"/>
    <property type="molecule type" value="Genomic_DNA"/>
</dbReference>
<dbReference type="InterPro" id="IPR017782">
    <property type="entry name" value="Hydroxyacylglutathione_Hdrlase"/>
</dbReference>
<dbReference type="PIRSF" id="PIRSF005457">
    <property type="entry name" value="Glx"/>
    <property type="match status" value="1"/>
</dbReference>
<dbReference type="Pfam" id="PF16123">
    <property type="entry name" value="HAGH_C"/>
    <property type="match status" value="1"/>
</dbReference>
<comment type="pathway">
    <text evidence="2 7">Secondary metabolite metabolism; methylglyoxal degradation; (R)-lactate from methylglyoxal: step 2/2.</text>
</comment>
<dbReference type="GO" id="GO:0019243">
    <property type="term" value="P:methylglyoxal catabolic process to D-lactate via S-lactoyl-glutathione"/>
    <property type="evidence" value="ECO:0007669"/>
    <property type="project" value="UniProtKB-UniRule"/>
</dbReference>
<dbReference type="SUPFAM" id="SSF56281">
    <property type="entry name" value="Metallo-hydrolase/oxidoreductase"/>
    <property type="match status" value="1"/>
</dbReference>
<keyword evidence="4 7" id="KW-0479">Metal-binding</keyword>
<evidence type="ECO:0000313" key="9">
    <source>
        <dbReference type="EMBL" id="NOL49252.1"/>
    </source>
</evidence>
<evidence type="ECO:0000256" key="4">
    <source>
        <dbReference type="ARBA" id="ARBA00022723"/>
    </source>
</evidence>
<dbReference type="EC" id="3.1.2.6" evidence="7"/>
<dbReference type="InterPro" id="IPR032282">
    <property type="entry name" value="HAGH_C"/>
</dbReference>
<dbReference type="SMART" id="SM00849">
    <property type="entry name" value="Lactamase_B"/>
    <property type="match status" value="1"/>
</dbReference>
<evidence type="ECO:0000256" key="7">
    <source>
        <dbReference type="HAMAP-Rule" id="MF_01374"/>
    </source>
</evidence>
<feature type="binding site" evidence="7">
    <location>
        <position position="61"/>
    </location>
    <ligand>
        <name>Zn(2+)</name>
        <dbReference type="ChEBI" id="CHEBI:29105"/>
        <label>2</label>
    </ligand>
</feature>
<feature type="binding site" evidence="7">
    <location>
        <position position="114"/>
    </location>
    <ligand>
        <name>Zn(2+)</name>
        <dbReference type="ChEBI" id="CHEBI:29105"/>
        <label>1</label>
    </ligand>
</feature>
<dbReference type="CDD" id="cd07723">
    <property type="entry name" value="hydroxyacylglutathione_hydrolase_MBL-fold"/>
    <property type="match status" value="1"/>
</dbReference>
<sequence length="262" mass="29441">MNAMVEIKPIPAFNDNYIWIITDGRYACAVDPGQKDPVAVFLQQHHLQLTSILITHHHQDHTGGVLALAQETGARVYGPVSSQIEGIDVYVQEGDTLDLEPLPLSVSVLEVPGHTLDHVAYWGQISFRQPFVFCGDTLFSCGCGRLFEGNSKQMLQSLDKLKKMSENTLVYCAHEYTLSNIRWALLVDSSNPDLLDWQIRAQELREQGLPTVPTTLGQELRTNPFLRANQRIIQQAAEQYAGRFLSSPADVLGTLREWKNHF</sequence>
<dbReference type="PANTHER" id="PTHR43705">
    <property type="entry name" value="HYDROXYACYLGLUTATHIONE HYDROLASE"/>
    <property type="match status" value="1"/>
</dbReference>
<dbReference type="InterPro" id="IPR050110">
    <property type="entry name" value="Glyoxalase_II_hydrolase"/>
</dbReference>
<protein>
    <recommendedName>
        <fullName evidence="7">Hydroxyacylglutathione hydrolase</fullName>
        <ecNumber evidence="7">3.1.2.6</ecNumber>
    </recommendedName>
    <alternativeName>
        <fullName evidence="7">Glyoxalase II</fullName>
        <shortName evidence="7">Glx II</shortName>
    </alternativeName>
</protein>
<feature type="binding site" evidence="7">
    <location>
        <position position="56"/>
    </location>
    <ligand>
        <name>Zn(2+)</name>
        <dbReference type="ChEBI" id="CHEBI:29105"/>
        <label>1</label>
    </ligand>
</feature>
<comment type="cofactor">
    <cofactor evidence="7">
        <name>Zn(2+)</name>
        <dbReference type="ChEBI" id="CHEBI:29105"/>
    </cofactor>
    <text evidence="7">Binds 2 Zn(2+) ions per subunit.</text>
</comment>
<reference evidence="9 10" key="1">
    <citation type="submission" date="2020-05" db="EMBL/GenBank/DDBJ databases">
        <authorList>
            <person name="Niu N."/>
        </authorList>
    </citation>
    <scope>NUCLEOTIDE SEQUENCE [LARGE SCALE GENOMIC DNA]</scope>
    <source>
        <strain evidence="9 10">LMG10982</strain>
    </source>
</reference>
<dbReference type="InterPro" id="IPR036866">
    <property type="entry name" value="RibonucZ/Hydroxyglut_hydro"/>
</dbReference>
<dbReference type="UniPathway" id="UPA00619">
    <property type="reaction ID" value="UER00676"/>
</dbReference>
<evidence type="ECO:0000256" key="1">
    <source>
        <dbReference type="ARBA" id="ARBA00001623"/>
    </source>
</evidence>
<evidence type="ECO:0000256" key="6">
    <source>
        <dbReference type="ARBA" id="ARBA00022833"/>
    </source>
</evidence>
<keyword evidence="5 7" id="KW-0378">Hydrolase</keyword>
<keyword evidence="10" id="KW-1185">Reference proteome</keyword>
<dbReference type="AlphaFoldDB" id="A0A7Y4LB93"/>
<dbReference type="InterPro" id="IPR035680">
    <property type="entry name" value="Clx_II_MBL"/>
</dbReference>
<dbReference type="Proteomes" id="UP000541421">
    <property type="component" value="Unassembled WGS sequence"/>
</dbReference>
<keyword evidence="6 7" id="KW-0862">Zinc</keyword>
<dbReference type="GO" id="GO:0046872">
    <property type="term" value="F:metal ion binding"/>
    <property type="evidence" value="ECO:0007669"/>
    <property type="project" value="UniProtKB-KW"/>
</dbReference>
<organism evidence="9 10">
    <name type="scientific">Pelistega europaea</name>
    <dbReference type="NCBI Taxonomy" id="106147"/>
    <lineage>
        <taxon>Bacteria</taxon>
        <taxon>Pseudomonadati</taxon>
        <taxon>Pseudomonadota</taxon>
        <taxon>Betaproteobacteria</taxon>
        <taxon>Burkholderiales</taxon>
        <taxon>Alcaligenaceae</taxon>
        <taxon>Pelistega</taxon>
    </lineage>
</organism>
<feature type="binding site" evidence="7">
    <location>
        <position position="136"/>
    </location>
    <ligand>
        <name>Zn(2+)</name>
        <dbReference type="ChEBI" id="CHEBI:29105"/>
        <label>2</label>
    </ligand>
</feature>
<evidence type="ECO:0000313" key="10">
    <source>
        <dbReference type="Proteomes" id="UP000541421"/>
    </source>
</evidence>
<feature type="binding site" evidence="7">
    <location>
        <position position="58"/>
    </location>
    <ligand>
        <name>Zn(2+)</name>
        <dbReference type="ChEBI" id="CHEBI:29105"/>
        <label>1</label>
    </ligand>
</feature>
<comment type="similarity">
    <text evidence="3 7">Belongs to the metallo-beta-lactamase superfamily. Glyoxalase II family.</text>
</comment>
<comment type="function">
    <text evidence="7">Thiolesterase that catalyzes the hydrolysis of S-D-lactoyl-glutathione to form glutathione and D-lactic acid.</text>
</comment>
<dbReference type="HAMAP" id="MF_01374">
    <property type="entry name" value="Glyoxalase_2"/>
    <property type="match status" value="1"/>
</dbReference>
<feature type="binding site" evidence="7">
    <location>
        <position position="60"/>
    </location>
    <ligand>
        <name>Zn(2+)</name>
        <dbReference type="ChEBI" id="CHEBI:29105"/>
        <label>2</label>
    </ligand>
</feature>
<dbReference type="PANTHER" id="PTHR43705:SF1">
    <property type="entry name" value="HYDROXYACYLGLUTATHIONE HYDROLASE GLOB"/>
    <property type="match status" value="1"/>
</dbReference>
<dbReference type="Gene3D" id="3.60.15.10">
    <property type="entry name" value="Ribonuclease Z/Hydroxyacylglutathione hydrolase-like"/>
    <property type="match status" value="1"/>
</dbReference>
<feature type="binding site" evidence="7">
    <location>
        <position position="136"/>
    </location>
    <ligand>
        <name>Zn(2+)</name>
        <dbReference type="ChEBI" id="CHEBI:29105"/>
        <label>1</label>
    </ligand>
</feature>
<comment type="caution">
    <text evidence="9">The sequence shown here is derived from an EMBL/GenBank/DDBJ whole genome shotgun (WGS) entry which is preliminary data.</text>
</comment>
<name>A0A7Y4LB93_9BURK</name>
<gene>
    <name evidence="7 9" type="primary">gloB</name>
    <name evidence="9" type="ORF">HKX40_03725</name>
</gene>
<evidence type="ECO:0000256" key="5">
    <source>
        <dbReference type="ARBA" id="ARBA00022801"/>
    </source>
</evidence>
<evidence type="ECO:0000256" key="3">
    <source>
        <dbReference type="ARBA" id="ARBA00006759"/>
    </source>
</evidence>
<comment type="subunit">
    <text evidence="7">Monomer.</text>
</comment>
<proteinExistence type="inferred from homology"/>
<feature type="binding site" evidence="7">
    <location>
        <position position="174"/>
    </location>
    <ligand>
        <name>Zn(2+)</name>
        <dbReference type="ChEBI" id="CHEBI:29105"/>
        <label>2</label>
    </ligand>
</feature>
<evidence type="ECO:0000259" key="8">
    <source>
        <dbReference type="SMART" id="SM00849"/>
    </source>
</evidence>
<accession>A0A7Y4LB93</accession>
<dbReference type="NCBIfam" id="TIGR03413">
    <property type="entry name" value="GSH_gloB"/>
    <property type="match status" value="1"/>
</dbReference>
<dbReference type="Pfam" id="PF00753">
    <property type="entry name" value="Lactamase_B"/>
    <property type="match status" value="1"/>
</dbReference>
<dbReference type="InterPro" id="IPR001279">
    <property type="entry name" value="Metallo-B-lactamas"/>
</dbReference>
<comment type="catalytic activity">
    <reaction evidence="1 7">
        <text>an S-(2-hydroxyacyl)glutathione + H2O = a 2-hydroxy carboxylate + glutathione + H(+)</text>
        <dbReference type="Rhea" id="RHEA:21864"/>
        <dbReference type="ChEBI" id="CHEBI:15377"/>
        <dbReference type="ChEBI" id="CHEBI:15378"/>
        <dbReference type="ChEBI" id="CHEBI:57925"/>
        <dbReference type="ChEBI" id="CHEBI:58896"/>
        <dbReference type="ChEBI" id="CHEBI:71261"/>
        <dbReference type="EC" id="3.1.2.6"/>
    </reaction>
</comment>
<dbReference type="GO" id="GO:0004416">
    <property type="term" value="F:hydroxyacylglutathione hydrolase activity"/>
    <property type="evidence" value="ECO:0007669"/>
    <property type="project" value="UniProtKB-UniRule"/>
</dbReference>